<evidence type="ECO:0000256" key="8">
    <source>
        <dbReference type="SAM" id="SignalP"/>
    </source>
</evidence>
<dbReference type="OrthoDB" id="5212126at2759"/>
<dbReference type="GO" id="GO:0009272">
    <property type="term" value="P:fungal-type cell wall biogenesis"/>
    <property type="evidence" value="ECO:0007669"/>
    <property type="project" value="TreeGrafter"/>
</dbReference>
<evidence type="ECO:0000256" key="4">
    <source>
        <dbReference type="ARBA" id="ARBA00022729"/>
    </source>
</evidence>
<dbReference type="GO" id="GO:0055085">
    <property type="term" value="P:transmembrane transport"/>
    <property type="evidence" value="ECO:0007669"/>
    <property type="project" value="TreeGrafter"/>
</dbReference>
<dbReference type="SMART" id="SM01320">
    <property type="entry name" value="TRP_N"/>
    <property type="match status" value="1"/>
</dbReference>
<evidence type="ECO:0000256" key="2">
    <source>
        <dbReference type="ARBA" id="ARBA00010642"/>
    </source>
</evidence>
<evidence type="ECO:0000256" key="3">
    <source>
        <dbReference type="ARBA" id="ARBA00022692"/>
    </source>
</evidence>
<evidence type="ECO:0000256" key="7">
    <source>
        <dbReference type="SAM" id="Phobius"/>
    </source>
</evidence>
<dbReference type="EMBL" id="CDHK01000003">
    <property type="protein sequence ID" value="CEO58385.1"/>
    <property type="molecule type" value="Genomic_DNA"/>
</dbReference>
<evidence type="ECO:0000259" key="9">
    <source>
        <dbReference type="SMART" id="SM01320"/>
    </source>
</evidence>
<dbReference type="GO" id="GO:0016020">
    <property type="term" value="C:membrane"/>
    <property type="evidence" value="ECO:0007669"/>
    <property type="project" value="UniProtKB-SubCell"/>
</dbReference>
<comment type="similarity">
    <text evidence="2">Belongs to the transient receptor potential (TRP) ion channel family.</text>
</comment>
<feature type="transmembrane region" description="Helical" evidence="7">
    <location>
        <begin position="168"/>
        <end position="192"/>
    </location>
</feature>
<dbReference type="Proteomes" id="UP000042958">
    <property type="component" value="Unassembled WGS sequence"/>
</dbReference>
<feature type="transmembrane region" description="Helical" evidence="7">
    <location>
        <begin position="199"/>
        <end position="221"/>
    </location>
</feature>
<keyword evidence="4 8" id="KW-0732">Signal</keyword>
<feature type="transmembrane region" description="Helical" evidence="7">
    <location>
        <begin position="321"/>
        <end position="340"/>
    </location>
</feature>
<dbReference type="PANTHER" id="PTHR31145:SF2">
    <property type="entry name" value="FLAVIN CARRIER PROTEIN 2"/>
    <property type="match status" value="1"/>
</dbReference>
<feature type="transmembrane region" description="Helical" evidence="7">
    <location>
        <begin position="397"/>
        <end position="418"/>
    </location>
</feature>
<accession>A0A0F7VEQ2</accession>
<proteinExistence type="inferred from homology"/>
<keyword evidence="11" id="KW-1185">Reference proteome</keyword>
<feature type="transmembrane region" description="Helical" evidence="7">
    <location>
        <begin position="553"/>
        <end position="580"/>
    </location>
</feature>
<keyword evidence="6 7" id="KW-0472">Membrane</keyword>
<evidence type="ECO:0000256" key="6">
    <source>
        <dbReference type="ARBA" id="ARBA00023136"/>
    </source>
</evidence>
<comment type="subcellular location">
    <subcellularLocation>
        <location evidence="1">Membrane</location>
        <topology evidence="1">Multi-pass membrane protein</topology>
    </subcellularLocation>
</comment>
<feature type="signal peptide" evidence="8">
    <location>
        <begin position="1"/>
        <end position="23"/>
    </location>
</feature>
<gene>
    <name evidence="10" type="ORF">PMG11_03114</name>
</gene>
<evidence type="ECO:0000256" key="5">
    <source>
        <dbReference type="ARBA" id="ARBA00022989"/>
    </source>
</evidence>
<organism evidence="10 11">
    <name type="scientific">Penicillium brasilianum</name>
    <dbReference type="NCBI Taxonomy" id="104259"/>
    <lineage>
        <taxon>Eukaryota</taxon>
        <taxon>Fungi</taxon>
        <taxon>Dikarya</taxon>
        <taxon>Ascomycota</taxon>
        <taxon>Pezizomycotina</taxon>
        <taxon>Eurotiomycetes</taxon>
        <taxon>Eurotiomycetidae</taxon>
        <taxon>Eurotiales</taxon>
        <taxon>Aspergillaceae</taxon>
        <taxon>Penicillium</taxon>
    </lineage>
</organism>
<protein>
    <recommendedName>
        <fullName evidence="9">ML-like domain-containing protein</fullName>
    </recommendedName>
</protein>
<dbReference type="AlphaFoldDB" id="A0A0F7VEQ2"/>
<sequence length="700" mass="77470">MLPGPWCPRGVIGALYFAGLSNAVKLLESSALVSCSDTSIIETSKFEMTLTPGNASLAIEFDGELTYSGKVIMDVSLLVYGYSFLTAQMDPCDYDLSGFCPMTPENLTMPSTTITLSDSVISTIPSIAYMVPDLDAIVRVNLLSKSTNQTLACIEARITNSSTVYQAAISWTLAVITGLSLFASTLLSILGYDNIATQVLFRTLLFLGFIQSQAIAGLAAVDYTPLIQNWTQNLQWTMSIVHATFLNTMTTWFQRATGGTASDLISEADDISIGLLRRSTDLLVKRSDTTSDGAEVLLHGIVRMGYIAGIDSTNIFMTGYLVFYFITIFMLLAIMALNFASPAILNKIYGAKAYDALKAQVDWQTFLGENVCRIAYLGFPQACVFCMWELYRRDSAAEVVLAITLWLVMTIVLGNATFRGFRSFGGFRYVRLWKDTNKISNWSPCTNQTCQSKWGYLYILYRAEAYYFVAPLLLYTVLKGMVIAFTQNIPLAQAIVLLIIEAAFLISTAVIRPYFDKKSNRFAITAAALNFVNGIFILVFTDTFNQPDLMTGIMSVLFFFYNAIFTLVLLIFLLIGLFYASQLKELASGWQPLPQNRASVYSTNQLLQADNRGSIELLSPHQAEMTTGELWRSQRPHPPTGKNLELSVTIPRNSSTMPSESLWNVDHGHDGITYNVRHSAAPPSPFAHPVEPTLPKIHIS</sequence>
<dbReference type="InterPro" id="IPR032800">
    <property type="entry name" value="TRP_N"/>
</dbReference>
<dbReference type="PANTHER" id="PTHR31145">
    <property type="entry name" value="INTEGRAL MEMBRANE PROTEIN (AFU_ORTHOLOGUE AFUA_7G01610)"/>
    <property type="match status" value="1"/>
</dbReference>
<evidence type="ECO:0000313" key="10">
    <source>
        <dbReference type="EMBL" id="CEO58385.1"/>
    </source>
</evidence>
<keyword evidence="5 7" id="KW-1133">Transmembrane helix</keyword>
<evidence type="ECO:0000313" key="11">
    <source>
        <dbReference type="Proteomes" id="UP000042958"/>
    </source>
</evidence>
<feature type="chain" id="PRO_5002524079" description="ML-like domain-containing protein" evidence="8">
    <location>
        <begin position="24"/>
        <end position="700"/>
    </location>
</feature>
<dbReference type="Pfam" id="PF14558">
    <property type="entry name" value="TRP_N"/>
    <property type="match status" value="1"/>
</dbReference>
<reference evidence="11" key="1">
    <citation type="journal article" date="2015" name="Genome Announc.">
        <title>Draft genome sequence of the fungus Penicillium brasilianum MG11.</title>
        <authorList>
            <person name="Horn F."/>
            <person name="Linde J."/>
            <person name="Mattern D.J."/>
            <person name="Walther G."/>
            <person name="Guthke R."/>
            <person name="Brakhage A.A."/>
            <person name="Valiante V."/>
        </authorList>
    </citation>
    <scope>NUCLEOTIDE SEQUENCE [LARGE SCALE GENOMIC DNA]</scope>
    <source>
        <strain evidence="11">MG11</strain>
    </source>
</reference>
<name>A0A0F7VEQ2_PENBI</name>
<dbReference type="InterPro" id="IPR040241">
    <property type="entry name" value="TRP_Flc/Pkd2-like"/>
</dbReference>
<feature type="transmembrane region" description="Helical" evidence="7">
    <location>
        <begin position="465"/>
        <end position="485"/>
    </location>
</feature>
<dbReference type="InterPro" id="IPR010308">
    <property type="entry name" value="TRP_C"/>
</dbReference>
<feature type="transmembrane region" description="Helical" evidence="7">
    <location>
        <begin position="522"/>
        <end position="541"/>
    </location>
</feature>
<feature type="domain" description="ML-like" evidence="9">
    <location>
        <begin position="25"/>
        <end position="165"/>
    </location>
</feature>
<dbReference type="Pfam" id="PF06011">
    <property type="entry name" value="TRP"/>
    <property type="match status" value="1"/>
</dbReference>
<dbReference type="STRING" id="104259.A0A0F7VEQ2"/>
<evidence type="ECO:0000256" key="1">
    <source>
        <dbReference type="ARBA" id="ARBA00004141"/>
    </source>
</evidence>
<keyword evidence="3 7" id="KW-0812">Transmembrane</keyword>
<feature type="transmembrane region" description="Helical" evidence="7">
    <location>
        <begin position="491"/>
        <end position="510"/>
    </location>
</feature>